<accession>A0ABV2IXT1</accession>
<name>A0ABV2IXT1_9HYPH</name>
<gene>
    <name evidence="2" type="ORF">ABID16_000759</name>
</gene>
<protein>
    <submittedName>
        <fullName evidence="2">Uncharacterized protein</fullName>
    </submittedName>
</protein>
<organism evidence="2 3">
    <name type="scientific">Rhizobium aquaticum</name>
    <dbReference type="NCBI Taxonomy" id="1549636"/>
    <lineage>
        <taxon>Bacteria</taxon>
        <taxon>Pseudomonadati</taxon>
        <taxon>Pseudomonadota</taxon>
        <taxon>Alphaproteobacteria</taxon>
        <taxon>Hyphomicrobiales</taxon>
        <taxon>Rhizobiaceae</taxon>
        <taxon>Rhizobium/Agrobacterium group</taxon>
        <taxon>Rhizobium</taxon>
    </lineage>
</organism>
<proteinExistence type="predicted"/>
<evidence type="ECO:0000313" key="3">
    <source>
        <dbReference type="Proteomes" id="UP001549047"/>
    </source>
</evidence>
<comment type="caution">
    <text evidence="2">The sequence shown here is derived from an EMBL/GenBank/DDBJ whole genome shotgun (WGS) entry which is preliminary data.</text>
</comment>
<feature type="region of interest" description="Disordered" evidence="1">
    <location>
        <begin position="98"/>
        <end position="118"/>
    </location>
</feature>
<dbReference type="RefSeq" id="WP_354555015.1">
    <property type="nucleotide sequence ID" value="NZ_JBEPMB010000001.1"/>
</dbReference>
<keyword evidence="3" id="KW-1185">Reference proteome</keyword>
<evidence type="ECO:0000313" key="2">
    <source>
        <dbReference type="EMBL" id="MET3612454.1"/>
    </source>
</evidence>
<evidence type="ECO:0000256" key="1">
    <source>
        <dbReference type="SAM" id="MobiDB-lite"/>
    </source>
</evidence>
<dbReference type="EMBL" id="JBEPMB010000001">
    <property type="protein sequence ID" value="MET3612454.1"/>
    <property type="molecule type" value="Genomic_DNA"/>
</dbReference>
<dbReference type="Proteomes" id="UP001549047">
    <property type="component" value="Unassembled WGS sequence"/>
</dbReference>
<reference evidence="2 3" key="1">
    <citation type="submission" date="2024-06" db="EMBL/GenBank/DDBJ databases">
        <title>Genomic Encyclopedia of Type Strains, Phase IV (KMG-IV): sequencing the most valuable type-strain genomes for metagenomic binning, comparative biology and taxonomic classification.</title>
        <authorList>
            <person name="Goeker M."/>
        </authorList>
    </citation>
    <scope>NUCLEOTIDE SEQUENCE [LARGE SCALE GENOMIC DNA]</scope>
    <source>
        <strain evidence="2 3">DSM 29780</strain>
    </source>
</reference>
<sequence>MQPFNIRKLAVSILVLLCLGLAPFPVSSLGIVGPGTPSLAGEKHEAQFALPFHRNAVQILASARDPHPPFAGGAIAAVLPSHAGLEYFQIGAISSVKATGAVSSTEPAHRRARSPPLS</sequence>